<evidence type="ECO:0000256" key="1">
    <source>
        <dbReference type="ARBA" id="ARBA00023002"/>
    </source>
</evidence>
<dbReference type="Proteomes" id="UP000609879">
    <property type="component" value="Unassembled WGS sequence"/>
</dbReference>
<dbReference type="PANTHER" id="PTHR43539">
    <property type="entry name" value="FLAVIN-BINDING MONOOXYGENASE-LIKE PROTEIN (AFU_ORTHOLOGUE AFUA_4G09220)"/>
    <property type="match status" value="1"/>
</dbReference>
<protein>
    <submittedName>
        <fullName evidence="2">Oxidoreductase</fullName>
    </submittedName>
</protein>
<reference evidence="2 3" key="1">
    <citation type="submission" date="2021-01" db="EMBL/GenBank/DDBJ databases">
        <title>Whole genome shotgun sequence of Actinoplanes deccanensis NBRC 13994.</title>
        <authorList>
            <person name="Komaki H."/>
            <person name="Tamura T."/>
        </authorList>
    </citation>
    <scope>NUCLEOTIDE SEQUENCE [LARGE SCALE GENOMIC DNA]</scope>
    <source>
        <strain evidence="2 3">NBRC 13994</strain>
    </source>
</reference>
<accession>A0ABQ3YAI3</accession>
<sequence>MPIAERAGTVVVGGGAAGLAAAWHLRERGRPFAVLDAARTVGDAWRQRYDCLRLFTPARFCALPGLPMPLPPGAHPTRDEMADYLTAYAKHFAFPVRSGVTVRSHAYGNGLHHLRTDDGPLVARRVIVATGALHRPAVPGFAAALDPALAQRHSSDYHRPGDLPPGPVLVVGAGTAGADIALDLARGREVWLSGRRTGHVPVGLVRSAVVRRLLYDRRVPPGRWIRALAVRRGGPLIWQSEAALRRAGVRRVPRVAGVRDGLPLLADGRVLPVAAVVWCTGFRPDYGWLDPRAAGADGWPEHHRGVSATVAGLGFVGLPWQNTFGSGFLGGMPGDAAHVVRRLMPPA</sequence>
<dbReference type="Gene3D" id="3.50.50.60">
    <property type="entry name" value="FAD/NAD(P)-binding domain"/>
    <property type="match status" value="1"/>
</dbReference>
<dbReference type="EMBL" id="BOMI01000114">
    <property type="protein sequence ID" value="GID77017.1"/>
    <property type="molecule type" value="Genomic_DNA"/>
</dbReference>
<dbReference type="PRINTS" id="PR00368">
    <property type="entry name" value="FADPNR"/>
</dbReference>
<dbReference type="RefSeq" id="WP_239169115.1">
    <property type="nucleotide sequence ID" value="NZ_BAAABO010000020.1"/>
</dbReference>
<keyword evidence="1" id="KW-0560">Oxidoreductase</keyword>
<dbReference type="PANTHER" id="PTHR43539:SF78">
    <property type="entry name" value="FLAVIN-CONTAINING MONOOXYGENASE"/>
    <property type="match status" value="1"/>
</dbReference>
<dbReference type="PRINTS" id="PR00469">
    <property type="entry name" value="PNDRDTASEII"/>
</dbReference>
<dbReference type="SUPFAM" id="SSF51905">
    <property type="entry name" value="FAD/NAD(P)-binding domain"/>
    <property type="match status" value="2"/>
</dbReference>
<comment type="caution">
    <text evidence="2">The sequence shown here is derived from an EMBL/GenBank/DDBJ whole genome shotgun (WGS) entry which is preliminary data.</text>
</comment>
<dbReference type="InterPro" id="IPR050982">
    <property type="entry name" value="Auxin_biosynth/cation_transpt"/>
</dbReference>
<dbReference type="Pfam" id="PF13738">
    <property type="entry name" value="Pyr_redox_3"/>
    <property type="match status" value="1"/>
</dbReference>
<keyword evidence="3" id="KW-1185">Reference proteome</keyword>
<name>A0ABQ3YAI3_9ACTN</name>
<organism evidence="2 3">
    <name type="scientific">Paractinoplanes deccanensis</name>
    <dbReference type="NCBI Taxonomy" id="113561"/>
    <lineage>
        <taxon>Bacteria</taxon>
        <taxon>Bacillati</taxon>
        <taxon>Actinomycetota</taxon>
        <taxon>Actinomycetes</taxon>
        <taxon>Micromonosporales</taxon>
        <taxon>Micromonosporaceae</taxon>
        <taxon>Paractinoplanes</taxon>
    </lineage>
</organism>
<evidence type="ECO:0000313" key="2">
    <source>
        <dbReference type="EMBL" id="GID77017.1"/>
    </source>
</evidence>
<gene>
    <name evidence="2" type="primary">noxC</name>
    <name evidence="2" type="ORF">Ade02nite_56580</name>
</gene>
<dbReference type="InterPro" id="IPR036188">
    <property type="entry name" value="FAD/NAD-bd_sf"/>
</dbReference>
<evidence type="ECO:0000313" key="3">
    <source>
        <dbReference type="Proteomes" id="UP000609879"/>
    </source>
</evidence>
<proteinExistence type="predicted"/>